<dbReference type="AlphaFoldDB" id="A0A1T4VV59"/>
<organism evidence="2 3">
    <name type="scientific">Thiothrix eikelboomii</name>
    <dbReference type="NCBI Taxonomy" id="92487"/>
    <lineage>
        <taxon>Bacteria</taxon>
        <taxon>Pseudomonadati</taxon>
        <taxon>Pseudomonadota</taxon>
        <taxon>Gammaproteobacteria</taxon>
        <taxon>Thiotrichales</taxon>
        <taxon>Thiotrichaceae</taxon>
        <taxon>Thiothrix</taxon>
    </lineage>
</organism>
<dbReference type="RefSeq" id="WP_078920892.1">
    <property type="nucleotide sequence ID" value="NZ_FUYB01000001.1"/>
</dbReference>
<keyword evidence="1" id="KW-0732">Signal</keyword>
<protein>
    <submittedName>
        <fullName evidence="2">Conserved repeat domain-containing protein</fullName>
    </submittedName>
</protein>
<feature type="signal peptide" evidence="1">
    <location>
        <begin position="1"/>
        <end position="20"/>
    </location>
</feature>
<dbReference type="Proteomes" id="UP000190460">
    <property type="component" value="Unassembled WGS sequence"/>
</dbReference>
<dbReference type="InterPro" id="IPR047589">
    <property type="entry name" value="DUF11_rpt"/>
</dbReference>
<evidence type="ECO:0000313" key="3">
    <source>
        <dbReference type="Proteomes" id="UP000190460"/>
    </source>
</evidence>
<dbReference type="EMBL" id="FUYB01000001">
    <property type="protein sequence ID" value="SKA68863.1"/>
    <property type="molecule type" value="Genomic_DNA"/>
</dbReference>
<evidence type="ECO:0000313" key="2">
    <source>
        <dbReference type="EMBL" id="SKA68863.1"/>
    </source>
</evidence>
<keyword evidence="3" id="KW-1185">Reference proteome</keyword>
<dbReference type="NCBIfam" id="TIGR01451">
    <property type="entry name" value="B_ant_repeat"/>
    <property type="match status" value="1"/>
</dbReference>
<reference evidence="2 3" key="1">
    <citation type="submission" date="2017-02" db="EMBL/GenBank/DDBJ databases">
        <authorList>
            <person name="Peterson S.W."/>
        </authorList>
    </citation>
    <scope>NUCLEOTIDE SEQUENCE [LARGE SCALE GENOMIC DNA]</scope>
    <source>
        <strain evidence="2 3">ATCC 49788</strain>
    </source>
</reference>
<dbReference type="OrthoDB" id="28777at2"/>
<name>A0A1T4VV59_9GAMM</name>
<evidence type="ECO:0000256" key="1">
    <source>
        <dbReference type="SAM" id="SignalP"/>
    </source>
</evidence>
<accession>A0A1T4VV59</accession>
<sequence length="135" mass="14565">MLKPILGCLCLFMASVEAMAQPALQLELSQQLDADCQGRQLMTASMAEPGQCIRYQLTLTNLGSTAAESVKLKLPIPKNTLLKQQLSLTAGSINLPAIQLLPATNNTGGESRLEAQLDKLEAQQQVVLQYSVQVL</sequence>
<gene>
    <name evidence="2" type="ORF">SAMN02745130_00399</name>
</gene>
<proteinExistence type="predicted"/>
<feature type="chain" id="PRO_5013160031" evidence="1">
    <location>
        <begin position="21"/>
        <end position="135"/>
    </location>
</feature>